<dbReference type="GO" id="GO:0005737">
    <property type="term" value="C:cytoplasm"/>
    <property type="evidence" value="ECO:0000318"/>
    <property type="project" value="GO_Central"/>
</dbReference>
<evidence type="ECO:0000313" key="5">
    <source>
        <dbReference type="Proteomes" id="UP000012960"/>
    </source>
</evidence>
<protein>
    <submittedName>
        <fullName evidence="3">(wild Malaysian banana) hypothetical protein</fullName>
    </submittedName>
</protein>
<dbReference type="EnsemblPlants" id="Ma01_t18860.1">
    <property type="protein sequence ID" value="Ma01_p18860.1"/>
    <property type="gene ID" value="Ma01_g18860"/>
</dbReference>
<reference evidence="3" key="1">
    <citation type="submission" date="2021-03" db="EMBL/GenBank/DDBJ databases">
        <authorList>
            <consortium name="Genoscope - CEA"/>
            <person name="William W."/>
        </authorList>
    </citation>
    <scope>NUCLEOTIDE SEQUENCE</scope>
    <source>
        <strain evidence="3">Doubled-haploid Pahang</strain>
    </source>
</reference>
<dbReference type="EMBL" id="HG996466">
    <property type="protein sequence ID" value="CAG1859951.1"/>
    <property type="molecule type" value="Genomic_DNA"/>
</dbReference>
<dbReference type="GO" id="GO:0034599">
    <property type="term" value="P:cellular response to oxidative stress"/>
    <property type="evidence" value="ECO:0000318"/>
    <property type="project" value="GO_Central"/>
</dbReference>
<dbReference type="CDD" id="cd03419">
    <property type="entry name" value="GRX_GRXh_1_2_like"/>
    <property type="match status" value="1"/>
</dbReference>
<evidence type="ECO:0000259" key="2">
    <source>
        <dbReference type="Pfam" id="PF00462"/>
    </source>
</evidence>
<evidence type="ECO:0000256" key="1">
    <source>
        <dbReference type="SAM" id="SignalP"/>
    </source>
</evidence>
<proteinExistence type="predicted"/>
<dbReference type="PANTHER" id="PTHR45694">
    <property type="entry name" value="GLUTAREDOXIN 2"/>
    <property type="match status" value="1"/>
</dbReference>
<dbReference type="Pfam" id="PF00462">
    <property type="entry name" value="Glutaredoxin"/>
    <property type="match status" value="1"/>
</dbReference>
<feature type="domain" description="Glutaredoxin" evidence="2">
    <location>
        <begin position="43"/>
        <end position="93"/>
    </location>
</feature>
<dbReference type="Gramene" id="Ma01_t18860.1">
    <property type="protein sequence ID" value="Ma01_p18860.1"/>
    <property type="gene ID" value="Ma01_g18860"/>
</dbReference>
<dbReference type="InParanoid" id="A0A804HVS4"/>
<dbReference type="Gene3D" id="3.40.30.10">
    <property type="entry name" value="Glutaredoxin"/>
    <property type="match status" value="1"/>
</dbReference>
<evidence type="ECO:0000313" key="4">
    <source>
        <dbReference type="EnsemblPlants" id="Ma01_p18860.1"/>
    </source>
</evidence>
<dbReference type="PANTHER" id="PTHR45694:SF5">
    <property type="entry name" value="GLUTAREDOXIN 2"/>
    <property type="match status" value="1"/>
</dbReference>
<keyword evidence="1" id="KW-0732">Signal</keyword>
<name>A0A804HVS4_MUSAM</name>
<dbReference type="PROSITE" id="PS51354">
    <property type="entry name" value="GLUTAREDOXIN_2"/>
    <property type="match status" value="1"/>
</dbReference>
<dbReference type="GO" id="GO:0015038">
    <property type="term" value="F:glutathione disulfide oxidoreductase activity"/>
    <property type="evidence" value="ECO:0000318"/>
    <property type="project" value="GO_Central"/>
</dbReference>
<dbReference type="AlphaFoldDB" id="A0A804HVS4"/>
<dbReference type="InterPro" id="IPR014025">
    <property type="entry name" value="Glutaredoxin_subgr"/>
</dbReference>
<evidence type="ECO:0000313" key="3">
    <source>
        <dbReference type="EMBL" id="CAG1859951.1"/>
    </source>
</evidence>
<gene>
    <name evidence="3" type="ORF">GSMUA_302470.1</name>
</gene>
<dbReference type="SUPFAM" id="SSF52833">
    <property type="entry name" value="Thioredoxin-like"/>
    <property type="match status" value="1"/>
</dbReference>
<sequence length="137" mass="14815">MLFLVLGVVLLAILSSGALLVAGHLPMSRTLLSTTSILFVRCCRRAKAVFKESKKAPSVVELDQCEDGSQIQDALSGMVGKHTVPQVFIHGKHLGGSDDIVEAYESGRILTLLGIDSKDKSLNDLSLIHQSVRVWMS</sequence>
<dbReference type="InterPro" id="IPR036249">
    <property type="entry name" value="Thioredoxin-like_sf"/>
</dbReference>
<feature type="signal peptide" evidence="1">
    <location>
        <begin position="1"/>
        <end position="18"/>
    </location>
</feature>
<dbReference type="Proteomes" id="UP000012960">
    <property type="component" value="Unplaced"/>
</dbReference>
<keyword evidence="5" id="KW-1185">Reference proteome</keyword>
<feature type="chain" id="PRO_5033611051" evidence="1">
    <location>
        <begin position="19"/>
        <end position="137"/>
    </location>
</feature>
<accession>A0A804HVS4</accession>
<reference evidence="4" key="2">
    <citation type="submission" date="2021-05" db="UniProtKB">
        <authorList>
            <consortium name="EnsemblPlants"/>
        </authorList>
    </citation>
    <scope>IDENTIFICATION</scope>
    <source>
        <strain evidence="4">subsp. malaccensis</strain>
    </source>
</reference>
<dbReference type="PRINTS" id="PR00160">
    <property type="entry name" value="GLUTAREDOXIN"/>
</dbReference>
<dbReference type="InterPro" id="IPR002109">
    <property type="entry name" value="Glutaredoxin"/>
</dbReference>
<organism evidence="4 5">
    <name type="scientific">Musa acuminata subsp. malaccensis</name>
    <name type="common">Wild banana</name>
    <name type="synonym">Musa malaccensis</name>
    <dbReference type="NCBI Taxonomy" id="214687"/>
    <lineage>
        <taxon>Eukaryota</taxon>
        <taxon>Viridiplantae</taxon>
        <taxon>Streptophyta</taxon>
        <taxon>Embryophyta</taxon>
        <taxon>Tracheophyta</taxon>
        <taxon>Spermatophyta</taxon>
        <taxon>Magnoliopsida</taxon>
        <taxon>Liliopsida</taxon>
        <taxon>Zingiberales</taxon>
        <taxon>Musaceae</taxon>
        <taxon>Musa</taxon>
    </lineage>
</organism>